<proteinExistence type="predicted"/>
<feature type="region of interest" description="Disordered" evidence="1">
    <location>
        <begin position="626"/>
        <end position="685"/>
    </location>
</feature>
<feature type="region of interest" description="Disordered" evidence="1">
    <location>
        <begin position="450"/>
        <end position="486"/>
    </location>
</feature>
<sequence length="852" mass="91649">ALDSTHTHTHTHITNGRTDRRAAAQASTQRLSVPYSRYPSSASLRSARSHSPRPTAQRRAASLARTRRAPTLASLRSPVGPSWGAPCARCRAALPSWGRFAGSRSLLRVKAARSFLPFRQNKKPGRVGCLRFGVRESYRIDIVVLARVLWRWADVCRLRSCASDLEASSFELSHLPFPETMRRDGGDGPDELEHVVHTGLKVSGTPLETMLTAPALVAWQDEAMGQRRHLGCLTVNGVPRRVNFTLEVRFDVAKNSTLLLAFHMPVKLRPSRRESPKHMYLVIPSEQLRLSWAATNSSSDSIHSETRPCLEPDTPVIHIRLDLARPPAVAMPALRRKLQRPIVGAPSGLLSCLHSLTQTMQLDVYLSDADDQRTQACLAALAARMRLTPLATPALDLDATYSAGAGGIDLWNDYPCEPGIADAGKGPWNPLAPPPAYDEVVGVGAAAAEGACEEPKSSPSEKIVVGWGGAGSSSSDEGGRATRCSDVVRGVLPAEFARREGEGEGDGHGHGHGVRDAEEVAGADAAVEEQRDMQSQSQSQPPPARPRKRKASAALSDVDIDNTEKRDKYKHKDNNNADTDTNTDAAAGFGASNPSTDTDRIGYDKYTRSAAAFFVDAALAASATETDVATEESESPVVAQPQAHPRAASAPVEQQEHKHEHDHRPQPSPPPLHPAQPSTPSTPQTPYITDLTLLLLRAWSLDPAAHRDFLLPALLELGTLARSDDAEAFAALRGECVLRLVERGAVARARGGGAAGRLADQGGGGAARQGKGEEGAKAEEVVEELRSWLCEFVGRRADTVECVFEALVRVWGAVAAVQAEGMGMEEGPKWEVVRVWRAECLALGIVVGGGER</sequence>
<name>A0A6A6AWW1_9PEZI</name>
<evidence type="ECO:0000313" key="3">
    <source>
        <dbReference type="Proteomes" id="UP000799438"/>
    </source>
</evidence>
<dbReference type="GeneID" id="54293227"/>
<feature type="compositionally biased region" description="Gly residues" evidence="1">
    <location>
        <begin position="752"/>
        <end position="767"/>
    </location>
</feature>
<feature type="compositionally biased region" description="Basic and acidic residues" evidence="1">
    <location>
        <begin position="562"/>
        <end position="575"/>
    </location>
</feature>
<dbReference type="AlphaFoldDB" id="A0A6A6AWW1"/>
<feature type="compositionally biased region" description="Low complexity" evidence="1">
    <location>
        <begin position="675"/>
        <end position="685"/>
    </location>
</feature>
<feature type="compositionally biased region" description="Low complexity" evidence="1">
    <location>
        <begin position="34"/>
        <end position="46"/>
    </location>
</feature>
<dbReference type="Proteomes" id="UP000799438">
    <property type="component" value="Unassembled WGS sequence"/>
</dbReference>
<dbReference type="OrthoDB" id="3875231at2759"/>
<feature type="region of interest" description="Disordered" evidence="1">
    <location>
        <begin position="752"/>
        <end position="775"/>
    </location>
</feature>
<evidence type="ECO:0000313" key="2">
    <source>
        <dbReference type="EMBL" id="KAF2135663.1"/>
    </source>
</evidence>
<gene>
    <name evidence="2" type="ORF">K452DRAFT_166326</name>
</gene>
<feature type="compositionally biased region" description="Low complexity" evidence="1">
    <location>
        <begin position="576"/>
        <end position="587"/>
    </location>
</feature>
<feature type="compositionally biased region" description="Low complexity" evidence="1">
    <location>
        <begin position="52"/>
        <end position="68"/>
    </location>
</feature>
<organism evidence="2 3">
    <name type="scientific">Aplosporella prunicola CBS 121167</name>
    <dbReference type="NCBI Taxonomy" id="1176127"/>
    <lineage>
        <taxon>Eukaryota</taxon>
        <taxon>Fungi</taxon>
        <taxon>Dikarya</taxon>
        <taxon>Ascomycota</taxon>
        <taxon>Pezizomycotina</taxon>
        <taxon>Dothideomycetes</taxon>
        <taxon>Dothideomycetes incertae sedis</taxon>
        <taxon>Botryosphaeriales</taxon>
        <taxon>Aplosporellaceae</taxon>
        <taxon>Aplosporella</taxon>
    </lineage>
</organism>
<accession>A0A6A6AWW1</accession>
<reference evidence="2" key="1">
    <citation type="journal article" date="2020" name="Stud. Mycol.">
        <title>101 Dothideomycetes genomes: a test case for predicting lifestyles and emergence of pathogens.</title>
        <authorList>
            <person name="Haridas S."/>
            <person name="Albert R."/>
            <person name="Binder M."/>
            <person name="Bloem J."/>
            <person name="Labutti K."/>
            <person name="Salamov A."/>
            <person name="Andreopoulos B."/>
            <person name="Baker S."/>
            <person name="Barry K."/>
            <person name="Bills G."/>
            <person name="Bluhm B."/>
            <person name="Cannon C."/>
            <person name="Castanera R."/>
            <person name="Culley D."/>
            <person name="Daum C."/>
            <person name="Ezra D."/>
            <person name="Gonzalez J."/>
            <person name="Henrissat B."/>
            <person name="Kuo A."/>
            <person name="Liang C."/>
            <person name="Lipzen A."/>
            <person name="Lutzoni F."/>
            <person name="Magnuson J."/>
            <person name="Mondo S."/>
            <person name="Nolan M."/>
            <person name="Ohm R."/>
            <person name="Pangilinan J."/>
            <person name="Park H.-J."/>
            <person name="Ramirez L."/>
            <person name="Alfaro M."/>
            <person name="Sun H."/>
            <person name="Tritt A."/>
            <person name="Yoshinaga Y."/>
            <person name="Zwiers L.-H."/>
            <person name="Turgeon B."/>
            <person name="Goodwin S."/>
            <person name="Spatafora J."/>
            <person name="Crous P."/>
            <person name="Grigoriev I."/>
        </authorList>
    </citation>
    <scope>NUCLEOTIDE SEQUENCE</scope>
    <source>
        <strain evidence="2">CBS 121167</strain>
    </source>
</reference>
<dbReference type="EMBL" id="ML995560">
    <property type="protein sequence ID" value="KAF2135663.1"/>
    <property type="molecule type" value="Genomic_DNA"/>
</dbReference>
<keyword evidence="3" id="KW-1185">Reference proteome</keyword>
<dbReference type="RefSeq" id="XP_033391381.1">
    <property type="nucleotide sequence ID" value="XM_033535731.1"/>
</dbReference>
<feature type="region of interest" description="Disordered" evidence="1">
    <location>
        <begin position="1"/>
        <end position="68"/>
    </location>
</feature>
<feature type="compositionally biased region" description="Basic and acidic residues" evidence="1">
    <location>
        <begin position="654"/>
        <end position="665"/>
    </location>
</feature>
<feature type="non-terminal residue" evidence="2">
    <location>
        <position position="1"/>
    </location>
</feature>
<feature type="region of interest" description="Disordered" evidence="1">
    <location>
        <begin position="524"/>
        <end position="599"/>
    </location>
</feature>
<evidence type="ECO:0000256" key="1">
    <source>
        <dbReference type="SAM" id="MobiDB-lite"/>
    </source>
</evidence>
<protein>
    <submittedName>
        <fullName evidence="2">Uncharacterized protein</fullName>
    </submittedName>
</protein>